<dbReference type="AlphaFoldDB" id="W1NVV7"/>
<dbReference type="InterPro" id="IPR039611">
    <property type="entry name" value="VQ_4/11/13/19/31/33"/>
</dbReference>
<feature type="region of interest" description="Disordered" evidence="4">
    <location>
        <begin position="183"/>
        <end position="202"/>
    </location>
</feature>
<accession>W1NVV7</accession>
<comment type="subcellular location">
    <subcellularLocation>
        <location evidence="1">Nucleus</location>
    </subcellularLocation>
</comment>
<name>W1NVV7_AMBTC</name>
<keyword evidence="7" id="KW-1185">Reference proteome</keyword>
<dbReference type="Proteomes" id="UP000017836">
    <property type="component" value="Unassembled WGS sequence"/>
</dbReference>
<protein>
    <recommendedName>
        <fullName evidence="5">VQ domain-containing protein</fullName>
    </recommendedName>
</protein>
<feature type="region of interest" description="Disordered" evidence="4">
    <location>
        <begin position="151"/>
        <end position="170"/>
    </location>
</feature>
<evidence type="ECO:0000259" key="5">
    <source>
        <dbReference type="Pfam" id="PF05678"/>
    </source>
</evidence>
<evidence type="ECO:0000313" key="7">
    <source>
        <dbReference type="Proteomes" id="UP000017836"/>
    </source>
</evidence>
<gene>
    <name evidence="6" type="ORF">AMTR_s00099p00106790</name>
</gene>
<dbReference type="OrthoDB" id="783357at2759"/>
<dbReference type="PANTHER" id="PTHR33402">
    <property type="entry name" value="VQ MOTIF-CONTAINING PROTEIN 11-LIKE"/>
    <property type="match status" value="1"/>
</dbReference>
<proteinExistence type="predicted"/>
<evidence type="ECO:0000256" key="4">
    <source>
        <dbReference type="SAM" id="MobiDB-lite"/>
    </source>
</evidence>
<keyword evidence="2" id="KW-0597">Phosphoprotein</keyword>
<dbReference type="Pfam" id="PF05678">
    <property type="entry name" value="VQ"/>
    <property type="match status" value="1"/>
</dbReference>
<keyword evidence="3" id="KW-0539">Nucleus</keyword>
<dbReference type="Gramene" id="ERM99732">
    <property type="protein sequence ID" value="ERM99732"/>
    <property type="gene ID" value="AMTR_s00099p00106790"/>
</dbReference>
<dbReference type="EMBL" id="KI394994">
    <property type="protein sequence ID" value="ERM99732.1"/>
    <property type="molecule type" value="Genomic_DNA"/>
</dbReference>
<evidence type="ECO:0000256" key="3">
    <source>
        <dbReference type="ARBA" id="ARBA00023242"/>
    </source>
</evidence>
<dbReference type="KEGG" id="atr:18427770"/>
<feature type="compositionally biased region" description="Low complexity" evidence="4">
    <location>
        <begin position="151"/>
        <end position="162"/>
    </location>
</feature>
<evidence type="ECO:0000256" key="1">
    <source>
        <dbReference type="ARBA" id="ARBA00004123"/>
    </source>
</evidence>
<evidence type="ECO:0000256" key="2">
    <source>
        <dbReference type="ARBA" id="ARBA00022553"/>
    </source>
</evidence>
<dbReference type="HOGENOM" id="CLU_1139364_0_0_1"/>
<dbReference type="PANTHER" id="PTHR33402:SF22">
    <property type="entry name" value="VQ MOTIF-CONTAINING PROTEIN 31"/>
    <property type="match status" value="1"/>
</dbReference>
<feature type="domain" description="VQ" evidence="5">
    <location>
        <begin position="13"/>
        <end position="34"/>
    </location>
</feature>
<sequence>MEKPAVQPCASGTTFIQVDINSFRELVQQLTGISNEPRQIPATPGISKPAFKLQDRRPYHGKMKVEITKPGNRLALPRAGFPSGQALFSSQKKGFGSSQVIPSSVISGYQGGTTVTSPSFPSVPPCPLISSSPTSGSPSPFYSTSFTTSSISNNNNNNNGNLKNKENEDSISMKMEMVIREGNKERGTNGEELSVENCENKKGELSMSENAISEKGFYLHSSPLSRDPELLTLFPLTSPKGQGS</sequence>
<dbReference type="InterPro" id="IPR008889">
    <property type="entry name" value="VQ"/>
</dbReference>
<organism evidence="6 7">
    <name type="scientific">Amborella trichopoda</name>
    <dbReference type="NCBI Taxonomy" id="13333"/>
    <lineage>
        <taxon>Eukaryota</taxon>
        <taxon>Viridiplantae</taxon>
        <taxon>Streptophyta</taxon>
        <taxon>Embryophyta</taxon>
        <taxon>Tracheophyta</taxon>
        <taxon>Spermatophyta</taxon>
        <taxon>Magnoliopsida</taxon>
        <taxon>Amborellales</taxon>
        <taxon>Amborellaceae</taxon>
        <taxon>Amborella</taxon>
    </lineage>
</organism>
<evidence type="ECO:0000313" key="6">
    <source>
        <dbReference type="EMBL" id="ERM99732.1"/>
    </source>
</evidence>
<reference evidence="7" key="1">
    <citation type="journal article" date="2013" name="Science">
        <title>The Amborella genome and the evolution of flowering plants.</title>
        <authorList>
            <consortium name="Amborella Genome Project"/>
        </authorList>
    </citation>
    <scope>NUCLEOTIDE SEQUENCE [LARGE SCALE GENOMIC DNA]</scope>
</reference>
<dbReference type="GO" id="GO:0005634">
    <property type="term" value="C:nucleus"/>
    <property type="evidence" value="ECO:0007669"/>
    <property type="project" value="UniProtKB-SubCell"/>
</dbReference>